<accession>A0AB39QTP2</accession>
<gene>
    <name evidence="1" type="ORF">AB5J52_19310</name>
</gene>
<dbReference type="EMBL" id="CP163441">
    <property type="protein sequence ID" value="XDQ44239.1"/>
    <property type="molecule type" value="Genomic_DNA"/>
</dbReference>
<reference evidence="1" key="1">
    <citation type="submission" date="2024-07" db="EMBL/GenBank/DDBJ databases">
        <authorList>
            <person name="Yu S.T."/>
        </authorList>
    </citation>
    <scope>NUCLEOTIDE SEQUENCE</scope>
    <source>
        <strain evidence="1">R39</strain>
    </source>
</reference>
<protein>
    <recommendedName>
        <fullName evidence="2">Site-specific integrase</fullName>
    </recommendedName>
</protein>
<organism evidence="1">
    <name type="scientific">Streptomyces sp. R39</name>
    <dbReference type="NCBI Taxonomy" id="3238631"/>
    <lineage>
        <taxon>Bacteria</taxon>
        <taxon>Bacillati</taxon>
        <taxon>Actinomycetota</taxon>
        <taxon>Actinomycetes</taxon>
        <taxon>Kitasatosporales</taxon>
        <taxon>Streptomycetaceae</taxon>
        <taxon>Streptomyces</taxon>
    </lineage>
</organism>
<dbReference type="RefSeq" id="WP_369223193.1">
    <property type="nucleotide sequence ID" value="NZ_CP163441.1"/>
</dbReference>
<evidence type="ECO:0008006" key="2">
    <source>
        <dbReference type="Google" id="ProtNLM"/>
    </source>
</evidence>
<evidence type="ECO:0000313" key="1">
    <source>
        <dbReference type="EMBL" id="XDQ44239.1"/>
    </source>
</evidence>
<dbReference type="AlphaFoldDB" id="A0AB39QTP2"/>
<name>A0AB39QTP2_9ACTN</name>
<proteinExistence type="predicted"/>
<sequence length="603" mass="66046">MSSRRVRFPAAVETPTAADPVPTIGPVIFTVDLNGSPESIDLSELPCPRLTRALAAALAEIVSAPGTLRDRSGVRYVVKRIREFVEFTAAALPDSTADLSLSDLGPDLLDAFETRLIAQYGETSTEPYLTMTYLVRLLKLAHEAHPDAFGAAFHARLGFTSASAHRASKPLDAYPFPVLDALETAARDDVARIRDRILEGEKLAATGRDPHQHGWDRLENVLWYIAHHGPLTADDASYKILRPWGGREELNGRLHLTARDLVPFLLLLACQTGMEPECIRQLRSDCLASPARGYVSIAYVKKRAPGSTHKTVRVADGGSLRFPGGVIRLALRLTKRTRELIGNDALWCDVGGHGRARAPFDVGPRGWSAVTRQWMSEHGLDRLTDRDSTPVALDLRRVRKTVKSRQYLRAGGVLEDFASGHTRPVAARHYADIGAHEETHDQAVEAGLAQALGVALAPPVVLSDDGDRLDDGQAALTAREIESALSGEQDVWLASCRDFFASPFARRPGAACPVPAWGCLECPNAVFTSRHLPSLLSFLDFLERQREEYPAAEWTARFGLAWDRIVHGVRARFGTRQIATAQTIAEADGNRLLLPRSFLEAIA</sequence>